<dbReference type="Gramene" id="OMO90873">
    <property type="protein sequence ID" value="OMO90873"/>
    <property type="gene ID" value="CCACVL1_07269"/>
</dbReference>
<organism evidence="1 2">
    <name type="scientific">Corchorus capsularis</name>
    <name type="common">Jute</name>
    <dbReference type="NCBI Taxonomy" id="210143"/>
    <lineage>
        <taxon>Eukaryota</taxon>
        <taxon>Viridiplantae</taxon>
        <taxon>Streptophyta</taxon>
        <taxon>Embryophyta</taxon>
        <taxon>Tracheophyta</taxon>
        <taxon>Spermatophyta</taxon>
        <taxon>Magnoliopsida</taxon>
        <taxon>eudicotyledons</taxon>
        <taxon>Gunneridae</taxon>
        <taxon>Pentapetalae</taxon>
        <taxon>rosids</taxon>
        <taxon>malvids</taxon>
        <taxon>Malvales</taxon>
        <taxon>Malvaceae</taxon>
        <taxon>Grewioideae</taxon>
        <taxon>Apeibeae</taxon>
        <taxon>Corchorus</taxon>
    </lineage>
</organism>
<name>A0A1R3J7P1_COCAP</name>
<gene>
    <name evidence="1" type="ORF">CCACVL1_07269</name>
</gene>
<dbReference type="Proteomes" id="UP000188268">
    <property type="component" value="Unassembled WGS sequence"/>
</dbReference>
<keyword evidence="2" id="KW-1185">Reference proteome</keyword>
<proteinExistence type="predicted"/>
<protein>
    <submittedName>
        <fullName evidence="1">Uncharacterized protein</fullName>
    </submittedName>
</protein>
<accession>A0A1R3J7P1</accession>
<dbReference type="EMBL" id="AWWV01008393">
    <property type="protein sequence ID" value="OMO90873.1"/>
    <property type="molecule type" value="Genomic_DNA"/>
</dbReference>
<evidence type="ECO:0000313" key="2">
    <source>
        <dbReference type="Proteomes" id="UP000188268"/>
    </source>
</evidence>
<evidence type="ECO:0000313" key="1">
    <source>
        <dbReference type="EMBL" id="OMO90873.1"/>
    </source>
</evidence>
<dbReference type="AlphaFoldDB" id="A0A1R3J7P1"/>
<comment type="caution">
    <text evidence="1">The sequence shown here is derived from an EMBL/GenBank/DDBJ whole genome shotgun (WGS) entry which is preliminary data.</text>
</comment>
<sequence length="32" mass="3765">MAAFEHQTPPFSGVLDLKRHYLAAFRARSHYF</sequence>
<reference evidence="1 2" key="1">
    <citation type="submission" date="2013-09" db="EMBL/GenBank/DDBJ databases">
        <title>Corchorus capsularis genome sequencing.</title>
        <authorList>
            <person name="Alam M."/>
            <person name="Haque M.S."/>
            <person name="Islam M.S."/>
            <person name="Emdad E.M."/>
            <person name="Islam M.M."/>
            <person name="Ahmed B."/>
            <person name="Halim A."/>
            <person name="Hossen Q.M.M."/>
            <person name="Hossain M.Z."/>
            <person name="Ahmed R."/>
            <person name="Khan M.M."/>
            <person name="Islam R."/>
            <person name="Rashid M.M."/>
            <person name="Khan S.A."/>
            <person name="Rahman M.S."/>
            <person name="Alam M."/>
        </authorList>
    </citation>
    <scope>NUCLEOTIDE SEQUENCE [LARGE SCALE GENOMIC DNA]</scope>
    <source>
        <strain evidence="2">cv. CVL-1</strain>
        <tissue evidence="1">Whole seedling</tissue>
    </source>
</reference>